<dbReference type="KEGG" id="pvv:PVVCY_1201350"/>
<keyword evidence="2" id="KW-0812">Transmembrane</keyword>
<reference evidence="4 5" key="1">
    <citation type="submission" date="2019-01" db="EMBL/GenBank/DDBJ databases">
        <authorList>
            <person name="Ramaprasad A."/>
        </authorList>
    </citation>
    <scope>NUCLEOTIDE SEQUENCE [LARGE SCALE GENOMIC DNA]</scope>
</reference>
<protein>
    <recommendedName>
        <fullName evidence="3">B30.2/SPRY domain-containing protein</fullName>
    </recommendedName>
</protein>
<dbReference type="InterPro" id="IPR013320">
    <property type="entry name" value="ConA-like_dom_sf"/>
</dbReference>
<proteinExistence type="predicted"/>
<feature type="compositionally biased region" description="Polar residues" evidence="1">
    <location>
        <begin position="1119"/>
        <end position="1137"/>
    </location>
</feature>
<dbReference type="InterPro" id="IPR053110">
    <property type="entry name" value="Ribosomal_L1-TF"/>
</dbReference>
<feature type="compositionally biased region" description="Basic and acidic residues" evidence="1">
    <location>
        <begin position="1105"/>
        <end position="1118"/>
    </location>
</feature>
<dbReference type="RefSeq" id="XP_037490702.1">
    <property type="nucleotide sequence ID" value="XM_037634629.1"/>
</dbReference>
<feature type="region of interest" description="Disordered" evidence="1">
    <location>
        <begin position="1393"/>
        <end position="1418"/>
    </location>
</feature>
<dbReference type="PANTHER" id="PTHR48162:SF1">
    <property type="entry name" value="RIBOSOMAL L1 DOMAIN-CONTAINING PROTEIN CG13096"/>
    <property type="match status" value="1"/>
</dbReference>
<feature type="region of interest" description="Disordered" evidence="1">
    <location>
        <begin position="1238"/>
        <end position="1262"/>
    </location>
</feature>
<feature type="compositionally biased region" description="Polar residues" evidence="1">
    <location>
        <begin position="1148"/>
        <end position="1163"/>
    </location>
</feature>
<feature type="compositionally biased region" description="Polar residues" evidence="1">
    <location>
        <begin position="1025"/>
        <end position="1039"/>
    </location>
</feature>
<dbReference type="SUPFAM" id="SSF49899">
    <property type="entry name" value="Concanavalin A-like lectins/glucanases"/>
    <property type="match status" value="1"/>
</dbReference>
<feature type="compositionally biased region" description="Polar residues" evidence="1">
    <location>
        <begin position="1171"/>
        <end position="1180"/>
    </location>
</feature>
<gene>
    <name evidence="4" type="ORF">PVVCY_1201350</name>
</gene>
<evidence type="ECO:0000256" key="1">
    <source>
        <dbReference type="SAM" id="MobiDB-lite"/>
    </source>
</evidence>
<evidence type="ECO:0000259" key="3">
    <source>
        <dbReference type="PROSITE" id="PS50188"/>
    </source>
</evidence>
<feature type="domain" description="B30.2/SPRY" evidence="3">
    <location>
        <begin position="755"/>
        <end position="941"/>
    </location>
</feature>
<dbReference type="Pfam" id="PF00622">
    <property type="entry name" value="SPRY"/>
    <property type="match status" value="1"/>
</dbReference>
<dbReference type="InterPro" id="IPR043136">
    <property type="entry name" value="B30.2/SPRY_sf"/>
</dbReference>
<feature type="region of interest" description="Disordered" evidence="1">
    <location>
        <begin position="1025"/>
        <end position="1180"/>
    </location>
</feature>
<keyword evidence="2" id="KW-0472">Membrane</keyword>
<dbReference type="GeneID" id="19959675"/>
<dbReference type="Proteomes" id="UP000290582">
    <property type="component" value="Chromosome PVVCY_12"/>
</dbReference>
<dbReference type="PROSITE" id="PS50188">
    <property type="entry name" value="B302_SPRY"/>
    <property type="match status" value="1"/>
</dbReference>
<keyword evidence="2" id="KW-1133">Transmembrane helix</keyword>
<feature type="region of interest" description="Disordered" evidence="1">
    <location>
        <begin position="565"/>
        <end position="707"/>
    </location>
</feature>
<feature type="compositionally biased region" description="Acidic residues" evidence="1">
    <location>
        <begin position="579"/>
        <end position="699"/>
    </location>
</feature>
<feature type="region of interest" description="Disordered" evidence="1">
    <location>
        <begin position="1597"/>
        <end position="1626"/>
    </location>
</feature>
<dbReference type="SMART" id="SM00449">
    <property type="entry name" value="SPRY"/>
    <property type="match status" value="1"/>
</dbReference>
<feature type="compositionally biased region" description="Basic and acidic residues" evidence="1">
    <location>
        <begin position="1040"/>
        <end position="1064"/>
    </location>
</feature>
<evidence type="ECO:0000313" key="5">
    <source>
        <dbReference type="Proteomes" id="UP000290582"/>
    </source>
</evidence>
<dbReference type="VEuPathDB" id="PlasmoDB:PVVCY_1201350"/>
<dbReference type="InterPro" id="IPR044736">
    <property type="entry name" value="Gid1/RanBPM/SPLA_SPRY"/>
</dbReference>
<dbReference type="OrthoDB" id="25503at2759"/>
<dbReference type="PANTHER" id="PTHR48162">
    <property type="entry name" value="YALI0A06930P"/>
    <property type="match status" value="1"/>
</dbReference>
<feature type="compositionally biased region" description="Basic and acidic residues" evidence="1">
    <location>
        <begin position="1238"/>
        <end position="1256"/>
    </location>
</feature>
<evidence type="ECO:0000313" key="4">
    <source>
        <dbReference type="EMBL" id="VEV57736.1"/>
    </source>
</evidence>
<sequence length="1989" mass="233784">MNKKQILLFNKISKMIDKRKKRNKEFDFFDFKEINPQKKYNKCIEIAHLYLKFKAIKTKGNQNNDDHIMDDHCLVKEVLHLKFLYSNKPMLIMDIAKSIQNQLTKEWGNGGKTKIICYNIKKNAIKMISINNLFIILNNILCLSSHNFTNPQKQRYFSKYMIYYDDFSQIIDLCSNWSYEMNFISRCFLKLNIIITHTQNDKNSENCYDGNEAGVIYITMLHRINKIIKNCKINDILFYIYFKKLNEYSSYKIKGMTLTNNNNDNNKNSLHQSMNIFYYYPLYNIINETVVYSTNISMPSFWYFKNKESNNLFLKILIYRKLYYILLANYKIWNNRDVLLACFFYTIVKFVMHIYLYIVMCFYYFLISFYKFIINNVLCFLKYKINLFYNVEHIQKKKNLIPIFEKREISNSSFLHLFKITIIPEDNYVDIKIKNSKKNNKINGEYKNIPYLNLKSSLFNMCSKNEKNVLSHHCSFFPHIFSTENKTYINNGEKKNKKHILLLSKKINKIMNVSQKIKKKGMSKCSYKNRINKNIASYNKIFMLIKSEKNDKTNMKCWNQYEKKKEHIETDGSVSDSYFEYEDEYEEEEDDEEDGEEDEKEEEDDEKDDEEKYEDEKEEEEKEEDEEEEEDEEDDEEKYEDEKEEEEKEEDEEEEEDEEDDDEEDDDEEDEDDEEDDDDEDDDEEEDDEEEDDEEEDEEKEKRRNQCKKGKMYNKKKYKKNYRKKFTNGINEESEREIAKEDNYYFKKKELYLNKKNKNFKNNYIYLNNLYKENAYINIANISNFISVSKDKLTAMYSAWGKHADIACVQINKCALRDCSIYYFEVEILQCTNFSKIVIGMTSKNYTVNKNPGFEYNSFGYKSDDGKKIIDGKLDSYSSGYTKNDIIGCGINYFDNSAFFTKNGKYLGKICTINPKYDYYGTVGLSTLGDKIKFHMNNFVFDIYNLIHEENEKERKIVKSIYIQKDIYSDIIKAHLIKCGYLNTYKSFINFLDQNKNTDDNSSSGCSSHTKNSIDNMLKSKYNLPQKSLNKNDVITSSTKDNDKLVKDTEKNNNKENDKVKLEDTGCNGNNGNTDENINTPKINATINNNTNDNTQNDSTRLNNKKSDISHNDNKNENPQHISQDNEVQKSNANQTPEIGKNGEGSIKNVSATLDASTNTEIGISNEDENTSTNDKSCDSKNLMNNVLISYIDKFDKLNKDDNANKEMATTCDNDDSEAIITDKLALTKNASIENEEKHINSVKSDEKTENGEKNNNELADNITVKKNDSTVDNKTDDNQKCEDDEKKIKTESLETNAMKIFNHDLLNNCTSVSMDSILFPSRKNNLSSLINARKDSSSILLSRLRNKRSLSTKDNLNMLGANLTNTKKEAKRNETDINKKIHLLFTDKFNVTNDNEKNKKNKKEGNKSSSDKENVPKHFRSLYLSDDKLKKMEDTLETRNTIRNNILNGNIINVLNILENDYSELFTNENGHLHIAMLYTQQLIEILKPHKNFIKKIAKKNQKKSKKSKKYYNNNLEEAASTQSTSKSYEAISDDYFYDDTQTECDSSVSLFCDSSNNEENNFNPTKTKVYKNGIKKGYSDVRKRRKNLDNYKTNTNKIVEGENSDTDGSTYSSSKGYNSDKSFNKKEENNISCDTFDQNKNSTPLNGDILNNNNTIEHNKNGIDFNKGANGNNLNNTINNNIEKDKNYTVNKIDLKDDDNLNTKKMDQIIYKNIQSNYDKEFFEKNNLQEEYERHYNKLSKEYEFFEDDNPYKNKKFYYGNISNSNKTRDIEQYINNCNSESEINSDYDSNDSNFKTKHYEFNDIDFDQIYKYIYKKNNISKNDKLKFKKDHLYLALLWIREKLSLFNNSQHPAIRQCIQDITSLIAYHKPYKQKLVRMFFSKNRNLLTFNSVNEGILGLCLNVPIYSPLEIIIKHLILSRNLLREKKGNIGIKYDCSYVCQPYKRYMITIKNQKKKKYILKKPQINKEKGILSGKIIEDNILSVFQ</sequence>
<organism evidence="4 5">
    <name type="scientific">Plasmodium vinckei vinckei</name>
    <dbReference type="NCBI Taxonomy" id="54757"/>
    <lineage>
        <taxon>Eukaryota</taxon>
        <taxon>Sar</taxon>
        <taxon>Alveolata</taxon>
        <taxon>Apicomplexa</taxon>
        <taxon>Aconoidasida</taxon>
        <taxon>Haemosporida</taxon>
        <taxon>Plasmodiidae</taxon>
        <taxon>Plasmodium</taxon>
        <taxon>Plasmodium (Vinckeia)</taxon>
    </lineage>
</organism>
<dbReference type="Gene3D" id="2.60.120.920">
    <property type="match status" value="1"/>
</dbReference>
<feature type="transmembrane region" description="Helical" evidence="2">
    <location>
        <begin position="338"/>
        <end position="366"/>
    </location>
</feature>
<feature type="compositionally biased region" description="Low complexity" evidence="1">
    <location>
        <begin position="1065"/>
        <end position="1097"/>
    </location>
</feature>
<dbReference type="InterPro" id="IPR003877">
    <property type="entry name" value="SPRY_dom"/>
</dbReference>
<dbReference type="CDD" id="cd12885">
    <property type="entry name" value="SPRY_RanBP_like"/>
    <property type="match status" value="1"/>
</dbReference>
<feature type="compositionally biased region" description="Polar residues" evidence="1">
    <location>
        <begin position="1608"/>
        <end position="1623"/>
    </location>
</feature>
<accession>A0A449BW75</accession>
<dbReference type="InterPro" id="IPR013144">
    <property type="entry name" value="CRA_dom"/>
</dbReference>
<dbReference type="SMART" id="SM00757">
    <property type="entry name" value="CRA"/>
    <property type="match status" value="1"/>
</dbReference>
<evidence type="ECO:0000256" key="2">
    <source>
        <dbReference type="SAM" id="Phobius"/>
    </source>
</evidence>
<feature type="compositionally biased region" description="Basic and acidic residues" evidence="1">
    <location>
        <begin position="1395"/>
        <end position="1417"/>
    </location>
</feature>
<dbReference type="EMBL" id="LR215068">
    <property type="protein sequence ID" value="VEV57736.1"/>
    <property type="molecule type" value="Genomic_DNA"/>
</dbReference>
<dbReference type="InterPro" id="IPR001870">
    <property type="entry name" value="B30.2/SPRY"/>
</dbReference>
<name>A0A449BW75_PLAVN</name>